<gene>
    <name evidence="2" type="ORF">CYMTET_9879</name>
</gene>
<dbReference type="Proteomes" id="UP001190700">
    <property type="component" value="Unassembled WGS sequence"/>
</dbReference>
<sequence length="106" mass="11067">MHASSLDPLVFAAVRFAFSFPFALLAFSLVGKADLSGAMLLWLLPLGVCLGLSFTLASICNFLTGGVAGLEKFTLLKSVGVLLGVLGNSFLLGRQIVYPLCSGARS</sequence>
<feature type="transmembrane region" description="Helical" evidence="1">
    <location>
        <begin position="9"/>
        <end position="30"/>
    </location>
</feature>
<evidence type="ECO:0000256" key="1">
    <source>
        <dbReference type="SAM" id="Phobius"/>
    </source>
</evidence>
<keyword evidence="3" id="KW-1185">Reference proteome</keyword>
<keyword evidence="1" id="KW-0812">Transmembrane</keyword>
<keyword evidence="1" id="KW-1133">Transmembrane helix</keyword>
<protein>
    <submittedName>
        <fullName evidence="2">Uncharacterized protein</fullName>
    </submittedName>
</protein>
<organism evidence="2 3">
    <name type="scientific">Cymbomonas tetramitiformis</name>
    <dbReference type="NCBI Taxonomy" id="36881"/>
    <lineage>
        <taxon>Eukaryota</taxon>
        <taxon>Viridiplantae</taxon>
        <taxon>Chlorophyta</taxon>
        <taxon>Pyramimonadophyceae</taxon>
        <taxon>Pyramimonadales</taxon>
        <taxon>Pyramimonadaceae</taxon>
        <taxon>Cymbomonas</taxon>
    </lineage>
</organism>
<feature type="transmembrane region" description="Helical" evidence="1">
    <location>
        <begin position="75"/>
        <end position="97"/>
    </location>
</feature>
<reference evidence="2 3" key="1">
    <citation type="journal article" date="2015" name="Genome Biol. Evol.">
        <title>Comparative Genomics of a Bacterivorous Green Alga Reveals Evolutionary Causalities and Consequences of Phago-Mixotrophic Mode of Nutrition.</title>
        <authorList>
            <person name="Burns J.A."/>
            <person name="Paasch A."/>
            <person name="Narechania A."/>
            <person name="Kim E."/>
        </authorList>
    </citation>
    <scope>NUCLEOTIDE SEQUENCE [LARGE SCALE GENOMIC DNA]</scope>
    <source>
        <strain evidence="2 3">PLY_AMNH</strain>
    </source>
</reference>
<evidence type="ECO:0000313" key="3">
    <source>
        <dbReference type="Proteomes" id="UP001190700"/>
    </source>
</evidence>
<proteinExistence type="predicted"/>
<dbReference type="EMBL" id="LGRX02003354">
    <property type="protein sequence ID" value="KAK3282377.1"/>
    <property type="molecule type" value="Genomic_DNA"/>
</dbReference>
<name>A0AAE0LEP6_9CHLO</name>
<dbReference type="AlphaFoldDB" id="A0AAE0LEP6"/>
<keyword evidence="1" id="KW-0472">Membrane</keyword>
<accession>A0AAE0LEP6</accession>
<feature type="transmembrane region" description="Helical" evidence="1">
    <location>
        <begin position="42"/>
        <end position="63"/>
    </location>
</feature>
<comment type="caution">
    <text evidence="2">The sequence shown here is derived from an EMBL/GenBank/DDBJ whole genome shotgun (WGS) entry which is preliminary data.</text>
</comment>
<evidence type="ECO:0000313" key="2">
    <source>
        <dbReference type="EMBL" id="KAK3282377.1"/>
    </source>
</evidence>